<feature type="transmembrane region" description="Helical" evidence="7">
    <location>
        <begin position="192"/>
        <end position="218"/>
    </location>
</feature>
<evidence type="ECO:0000256" key="4">
    <source>
        <dbReference type="ARBA" id="ARBA00022692"/>
    </source>
</evidence>
<dbReference type="InterPro" id="IPR050171">
    <property type="entry name" value="MFS_Transporters"/>
</dbReference>
<keyword evidence="2" id="KW-0813">Transport</keyword>
<dbReference type="eggNOG" id="COG2814">
    <property type="taxonomic scope" value="Bacteria"/>
</dbReference>
<dbReference type="SUPFAM" id="SSF103473">
    <property type="entry name" value="MFS general substrate transporter"/>
    <property type="match status" value="1"/>
</dbReference>
<evidence type="ECO:0000256" key="7">
    <source>
        <dbReference type="SAM" id="Phobius"/>
    </source>
</evidence>
<feature type="transmembrane region" description="Helical" evidence="7">
    <location>
        <begin position="270"/>
        <end position="288"/>
    </location>
</feature>
<feature type="transmembrane region" description="Helical" evidence="7">
    <location>
        <begin position="360"/>
        <end position="380"/>
    </location>
</feature>
<evidence type="ECO:0000256" key="6">
    <source>
        <dbReference type="ARBA" id="ARBA00023136"/>
    </source>
</evidence>
<dbReference type="PROSITE" id="PS50850">
    <property type="entry name" value="MFS"/>
    <property type="match status" value="1"/>
</dbReference>
<dbReference type="Proteomes" id="UP000030661">
    <property type="component" value="Unassembled WGS sequence"/>
</dbReference>
<protein>
    <submittedName>
        <fullName evidence="9">Major facilitator superfamily MFS_1</fullName>
    </submittedName>
</protein>
<comment type="subcellular location">
    <subcellularLocation>
        <location evidence="1">Cell membrane</location>
        <topology evidence="1">Multi-pass membrane protein</topology>
    </subcellularLocation>
</comment>
<dbReference type="PANTHER" id="PTHR23517">
    <property type="entry name" value="RESISTANCE PROTEIN MDTM, PUTATIVE-RELATED-RELATED"/>
    <property type="match status" value="1"/>
</dbReference>
<keyword evidence="5 7" id="KW-1133">Transmembrane helix</keyword>
<feature type="transmembrane region" description="Helical" evidence="7">
    <location>
        <begin position="7"/>
        <end position="25"/>
    </location>
</feature>
<evidence type="ECO:0000259" key="8">
    <source>
        <dbReference type="PROSITE" id="PS50850"/>
    </source>
</evidence>
<keyword evidence="4 7" id="KW-0812">Transmembrane</keyword>
<accession>A0A081C3H0</accession>
<dbReference type="Gene3D" id="1.20.1250.20">
    <property type="entry name" value="MFS general substrate transporter like domains"/>
    <property type="match status" value="1"/>
</dbReference>
<dbReference type="Pfam" id="PF07690">
    <property type="entry name" value="MFS_1"/>
    <property type="match status" value="1"/>
</dbReference>
<sequence>MQRSRLLIGLYLTAVFLYWVAQYLYMPTLPLYVALHTDNLAMVGVVLSMYGLWQAIIRIPLGIFADWLGWRKPLIIIGTTLAGLGAWVMGTADGVPQLLIGRTLTGLAAGTWVLFVVAFSSLFPPQETIRVTALITLISSVGRMLATASTGFLNACGGYALAFFAATSAAFLSGLMMLPISEQRRQSKQPSFQGLFTILLHHRVLLPSLLSMIMQYGVWSSAYGFLPILARALGASDVVQSLFISLNTALAVAGNMITAALVKRIGKYRLLYLSFILMACGIGIAAIASHLFMIFLALCALGLASGIGYPLLMGMSIEQVHDSERATAMGIHQAIYALGMFGGPWISGMLADVIGIQATLGVNAFLCLFLGVFGTYKFLIISN</sequence>
<dbReference type="EMBL" id="DF820469">
    <property type="protein sequence ID" value="GAK59125.1"/>
    <property type="molecule type" value="Genomic_DNA"/>
</dbReference>
<dbReference type="HOGENOM" id="CLU_001265_10_14_0"/>
<keyword evidence="6 7" id="KW-0472">Membrane</keyword>
<dbReference type="InterPro" id="IPR020846">
    <property type="entry name" value="MFS_dom"/>
</dbReference>
<feature type="transmembrane region" description="Helical" evidence="7">
    <location>
        <begin position="159"/>
        <end position="180"/>
    </location>
</feature>
<evidence type="ECO:0000313" key="9">
    <source>
        <dbReference type="EMBL" id="GAK59125.1"/>
    </source>
</evidence>
<feature type="transmembrane region" description="Helical" evidence="7">
    <location>
        <begin position="31"/>
        <end position="53"/>
    </location>
</feature>
<organism evidence="9">
    <name type="scientific">Vecturithrix granuli</name>
    <dbReference type="NCBI Taxonomy" id="1499967"/>
    <lineage>
        <taxon>Bacteria</taxon>
        <taxon>Candidatus Moduliflexota</taxon>
        <taxon>Candidatus Vecturitrichia</taxon>
        <taxon>Candidatus Vecturitrichales</taxon>
        <taxon>Candidatus Vecturitrichaceae</taxon>
        <taxon>Candidatus Vecturithrix</taxon>
    </lineage>
</organism>
<feature type="transmembrane region" description="Helical" evidence="7">
    <location>
        <begin position="98"/>
        <end position="119"/>
    </location>
</feature>
<feature type="transmembrane region" description="Helical" evidence="7">
    <location>
        <begin position="238"/>
        <end position="258"/>
    </location>
</feature>
<feature type="domain" description="Major facilitator superfamily (MFS) profile" evidence="8">
    <location>
        <begin position="1"/>
        <end position="383"/>
    </location>
</feature>
<feature type="transmembrane region" description="Helical" evidence="7">
    <location>
        <begin position="334"/>
        <end position="354"/>
    </location>
</feature>
<name>A0A081C3H0_VECG1</name>
<dbReference type="PANTHER" id="PTHR23517:SF3">
    <property type="entry name" value="INTEGRAL MEMBRANE TRANSPORT PROTEIN"/>
    <property type="match status" value="1"/>
</dbReference>
<dbReference type="InterPro" id="IPR011701">
    <property type="entry name" value="MFS"/>
</dbReference>
<dbReference type="GO" id="GO:0022857">
    <property type="term" value="F:transmembrane transporter activity"/>
    <property type="evidence" value="ECO:0007669"/>
    <property type="project" value="InterPro"/>
</dbReference>
<proteinExistence type="predicted"/>
<gene>
    <name evidence="9" type="ORF">U27_06101</name>
</gene>
<dbReference type="InterPro" id="IPR036259">
    <property type="entry name" value="MFS_trans_sf"/>
</dbReference>
<dbReference type="STRING" id="1499967.U27_06101"/>
<evidence type="ECO:0000256" key="2">
    <source>
        <dbReference type="ARBA" id="ARBA00022448"/>
    </source>
</evidence>
<dbReference type="AlphaFoldDB" id="A0A081C3H0"/>
<reference evidence="9" key="1">
    <citation type="journal article" date="2015" name="PeerJ">
        <title>First genomic representation of candidate bacterial phylum KSB3 points to enhanced environmental sensing as a trigger of wastewater bulking.</title>
        <authorList>
            <person name="Sekiguchi Y."/>
            <person name="Ohashi A."/>
            <person name="Parks D.H."/>
            <person name="Yamauchi T."/>
            <person name="Tyson G.W."/>
            <person name="Hugenholtz P."/>
        </authorList>
    </citation>
    <scope>NUCLEOTIDE SEQUENCE [LARGE SCALE GENOMIC DNA]</scope>
</reference>
<dbReference type="GO" id="GO:0005886">
    <property type="term" value="C:plasma membrane"/>
    <property type="evidence" value="ECO:0007669"/>
    <property type="project" value="UniProtKB-SubCell"/>
</dbReference>
<feature type="transmembrane region" description="Helical" evidence="7">
    <location>
        <begin position="131"/>
        <end position="153"/>
    </location>
</feature>
<feature type="transmembrane region" description="Helical" evidence="7">
    <location>
        <begin position="294"/>
        <end position="313"/>
    </location>
</feature>
<evidence type="ECO:0000256" key="1">
    <source>
        <dbReference type="ARBA" id="ARBA00004651"/>
    </source>
</evidence>
<evidence type="ECO:0000313" key="10">
    <source>
        <dbReference type="Proteomes" id="UP000030661"/>
    </source>
</evidence>
<evidence type="ECO:0000256" key="3">
    <source>
        <dbReference type="ARBA" id="ARBA00022475"/>
    </source>
</evidence>
<feature type="transmembrane region" description="Helical" evidence="7">
    <location>
        <begin position="74"/>
        <end position="92"/>
    </location>
</feature>
<keyword evidence="3" id="KW-1003">Cell membrane</keyword>
<evidence type="ECO:0000256" key="5">
    <source>
        <dbReference type="ARBA" id="ARBA00022989"/>
    </source>
</evidence>
<keyword evidence="10" id="KW-1185">Reference proteome</keyword>